<keyword evidence="2 5" id="KW-0645">Protease</keyword>
<dbReference type="Proteomes" id="UP000605986">
    <property type="component" value="Unassembled WGS sequence"/>
</dbReference>
<organism evidence="8 9">
    <name type="scientific">Fusarium austroafricanum</name>
    <dbReference type="NCBI Taxonomy" id="2364996"/>
    <lineage>
        <taxon>Eukaryota</taxon>
        <taxon>Fungi</taxon>
        <taxon>Dikarya</taxon>
        <taxon>Ascomycota</taxon>
        <taxon>Pezizomycotina</taxon>
        <taxon>Sordariomycetes</taxon>
        <taxon>Hypocreomycetidae</taxon>
        <taxon>Hypocreales</taxon>
        <taxon>Nectriaceae</taxon>
        <taxon>Fusarium</taxon>
        <taxon>Fusarium concolor species complex</taxon>
    </lineage>
</organism>
<evidence type="ECO:0000256" key="2">
    <source>
        <dbReference type="ARBA" id="ARBA00022670"/>
    </source>
</evidence>
<accession>A0A8H4NYF2</accession>
<feature type="active site" description="Charge relay system" evidence="5">
    <location>
        <position position="583"/>
    </location>
</feature>
<feature type="domain" description="DUF7580" evidence="7">
    <location>
        <begin position="93"/>
        <end position="255"/>
    </location>
</feature>
<dbReference type="CDD" id="cd00306">
    <property type="entry name" value="Peptidases_S8_S53"/>
    <property type="match status" value="1"/>
</dbReference>
<evidence type="ECO:0000259" key="6">
    <source>
        <dbReference type="Pfam" id="PF00082"/>
    </source>
</evidence>
<sequence>MDYWQDFWIGIPMHIPTQRRMVGFADEEESEDEDQQLHNRSRLDSNYFCEVLGQRLFAKLRVQYVHEMALMQLPPPAPLERFLCAGQGLPLFKTLQEYTLTDKDKVLLAHAVAHSFWRFYGSDLMLQRWTSNNIWFMFENSHTEEPHARSTSKDRLALRAYMSLTFDDKNCLFESLDNPIITHPFPHILALGIILLEIGLGRPFRRMGHLPLASGLNWEHGAANQLLGELERSDWVRPTQKEVFAKVIANCLDPGIFAIVPGPSPKATKRPMQKAKTIKTAYNNSGEAQIDERRRRLYKHTVEPLARLVKIAFKQDLRDVSYLSRRTDTVLVDKNLVNPVASFPIRSKTIVAREWLNNLKHISAHIKLLQRQIPGQVWEPVKIAILDTGYDNTLAFFKQVNRKSSVGKWKDFVAGDGIRDDYGHGSLMLRLVMESAPLARIYVARVAENTDEVSFNAQLVAEAIRWAGLEEMVDIVSMSFGFPDYDETIANAIEDVSNQRNVIFMASAGNNAKYQNEAFPARHRHVISIRATNFAGSFSETNPPVDDDCITPAFGTFGGDLPSNISDEISRRFGPDICQPGSSIATAVAAGIAASTIAYAEVLSCSLRVPAGENPVQCLKSTEGMRRMLKKMSPDQKGTTRFVNPIWLWSEEAGAWKAWAAICNSVSKLMRQHK</sequence>
<dbReference type="PANTHER" id="PTHR43806:SF11">
    <property type="entry name" value="CEREVISIN-RELATED"/>
    <property type="match status" value="1"/>
</dbReference>
<reference evidence="8" key="1">
    <citation type="submission" date="2020-01" db="EMBL/GenBank/DDBJ databases">
        <title>Identification and distribution of gene clusters putatively required for synthesis of sphingolipid metabolism inhibitors in phylogenetically diverse species of the filamentous fungus Fusarium.</title>
        <authorList>
            <person name="Kim H.-S."/>
            <person name="Busman M."/>
            <person name="Brown D.W."/>
            <person name="Divon H."/>
            <person name="Uhlig S."/>
            <person name="Proctor R.H."/>
        </authorList>
    </citation>
    <scope>NUCLEOTIDE SEQUENCE</scope>
    <source>
        <strain evidence="8">NRRL 53441</strain>
    </source>
</reference>
<evidence type="ECO:0000256" key="4">
    <source>
        <dbReference type="ARBA" id="ARBA00022825"/>
    </source>
</evidence>
<dbReference type="GO" id="GO:0004252">
    <property type="term" value="F:serine-type endopeptidase activity"/>
    <property type="evidence" value="ECO:0007669"/>
    <property type="project" value="UniProtKB-UniRule"/>
</dbReference>
<dbReference type="AlphaFoldDB" id="A0A8H4NYF2"/>
<feature type="active site" description="Charge relay system" evidence="5">
    <location>
        <position position="424"/>
    </location>
</feature>
<evidence type="ECO:0000256" key="1">
    <source>
        <dbReference type="ARBA" id="ARBA00011073"/>
    </source>
</evidence>
<evidence type="ECO:0000313" key="9">
    <source>
        <dbReference type="Proteomes" id="UP000605986"/>
    </source>
</evidence>
<dbReference type="PROSITE" id="PS51892">
    <property type="entry name" value="SUBTILASE"/>
    <property type="match status" value="1"/>
</dbReference>
<keyword evidence="3 5" id="KW-0378">Hydrolase</keyword>
<dbReference type="Pfam" id="PF00082">
    <property type="entry name" value="Peptidase_S8"/>
    <property type="match status" value="1"/>
</dbReference>
<evidence type="ECO:0008006" key="10">
    <source>
        <dbReference type="Google" id="ProtNLM"/>
    </source>
</evidence>
<feature type="domain" description="Peptidase S8/S53" evidence="6">
    <location>
        <begin position="381"/>
        <end position="598"/>
    </location>
</feature>
<dbReference type="EMBL" id="JAADJG010000190">
    <property type="protein sequence ID" value="KAF4452355.1"/>
    <property type="molecule type" value="Genomic_DNA"/>
</dbReference>
<dbReference type="InterPro" id="IPR056002">
    <property type="entry name" value="DUF7580"/>
</dbReference>
<name>A0A8H4NYF2_9HYPO</name>
<evidence type="ECO:0000313" key="8">
    <source>
        <dbReference type="EMBL" id="KAF4452355.1"/>
    </source>
</evidence>
<evidence type="ECO:0000259" key="7">
    <source>
        <dbReference type="Pfam" id="PF24476"/>
    </source>
</evidence>
<dbReference type="GO" id="GO:0006508">
    <property type="term" value="P:proteolysis"/>
    <property type="evidence" value="ECO:0007669"/>
    <property type="project" value="UniProtKB-KW"/>
</dbReference>
<dbReference type="Gene3D" id="3.40.50.200">
    <property type="entry name" value="Peptidase S8/S53 domain"/>
    <property type="match status" value="1"/>
</dbReference>
<keyword evidence="4 5" id="KW-0720">Serine protease</keyword>
<dbReference type="InterPro" id="IPR050131">
    <property type="entry name" value="Peptidase_S8_subtilisin-like"/>
</dbReference>
<proteinExistence type="inferred from homology"/>
<dbReference type="PANTHER" id="PTHR43806">
    <property type="entry name" value="PEPTIDASE S8"/>
    <property type="match status" value="1"/>
</dbReference>
<evidence type="ECO:0000256" key="5">
    <source>
        <dbReference type="PROSITE-ProRule" id="PRU01240"/>
    </source>
</evidence>
<dbReference type="OrthoDB" id="206201at2759"/>
<keyword evidence="9" id="KW-1185">Reference proteome</keyword>
<dbReference type="SUPFAM" id="SSF52743">
    <property type="entry name" value="Subtilisin-like"/>
    <property type="match status" value="1"/>
</dbReference>
<evidence type="ECO:0000256" key="3">
    <source>
        <dbReference type="ARBA" id="ARBA00022801"/>
    </source>
</evidence>
<gene>
    <name evidence="8" type="ORF">F53441_4807</name>
</gene>
<comment type="caution">
    <text evidence="8">The sequence shown here is derived from an EMBL/GenBank/DDBJ whole genome shotgun (WGS) entry which is preliminary data.</text>
</comment>
<dbReference type="InterPro" id="IPR036852">
    <property type="entry name" value="Peptidase_S8/S53_dom_sf"/>
</dbReference>
<protein>
    <recommendedName>
        <fullName evidence="10">Peptidase S8/S53 domain-containing protein</fullName>
    </recommendedName>
</protein>
<dbReference type="Pfam" id="PF24476">
    <property type="entry name" value="DUF7580"/>
    <property type="match status" value="1"/>
</dbReference>
<feature type="active site" description="Charge relay system" evidence="5">
    <location>
        <position position="387"/>
    </location>
</feature>
<dbReference type="InterPro" id="IPR000209">
    <property type="entry name" value="Peptidase_S8/S53_dom"/>
</dbReference>
<comment type="similarity">
    <text evidence="1 5">Belongs to the peptidase S8 family.</text>
</comment>